<dbReference type="EMBL" id="CP162601">
    <property type="protein sequence ID" value="XDK25997.1"/>
    <property type="molecule type" value="Genomic_DNA"/>
</dbReference>
<dbReference type="FunFam" id="1.10.3730.10:FF:000001">
    <property type="entry name" value="Pyrroline-5-carboxylate reductase"/>
    <property type="match status" value="1"/>
</dbReference>
<dbReference type="KEGG" id="vih:AB0763_04995"/>
<dbReference type="Pfam" id="PF14748">
    <property type="entry name" value="P5CR_dimer"/>
    <property type="match status" value="1"/>
</dbReference>
<dbReference type="AlphaFoldDB" id="A0AB39HGY7"/>
<keyword evidence="2" id="KW-0521">NADP</keyword>
<dbReference type="GO" id="GO:0055129">
    <property type="term" value="P:L-proline biosynthetic process"/>
    <property type="evidence" value="ECO:0007669"/>
    <property type="project" value="TreeGrafter"/>
</dbReference>
<evidence type="ECO:0000256" key="1">
    <source>
        <dbReference type="ARBA" id="ARBA00005525"/>
    </source>
</evidence>
<dbReference type="PANTHER" id="PTHR11645:SF0">
    <property type="entry name" value="PYRROLINE-5-CARBOXYLATE REDUCTASE 3"/>
    <property type="match status" value="1"/>
</dbReference>
<dbReference type="PANTHER" id="PTHR11645">
    <property type="entry name" value="PYRROLINE-5-CARBOXYLATE REDUCTASE"/>
    <property type="match status" value="1"/>
</dbReference>
<dbReference type="GO" id="GO:0004735">
    <property type="term" value="F:pyrroline-5-carboxylate reductase activity"/>
    <property type="evidence" value="ECO:0007669"/>
    <property type="project" value="TreeGrafter"/>
</dbReference>
<sequence length="140" mass="14880">MSGLYANANTDEQQKKLATTVAESFGECLEVQNENDINLVTALSGSGPAYFLLMMQCMISAGEELGMRSDDVKRLVGHTALGAAKLASLSDDEPDTLCQRIASPGGTTEAALTTLHEREVESAVKQAVKAAYQRALELSV</sequence>
<dbReference type="Gene3D" id="1.10.3730.10">
    <property type="entry name" value="ProC C-terminal domain-like"/>
    <property type="match status" value="1"/>
</dbReference>
<evidence type="ECO:0000259" key="4">
    <source>
        <dbReference type="Pfam" id="PF14748"/>
    </source>
</evidence>
<protein>
    <submittedName>
        <fullName evidence="5">Pyrroline-5-carboxylate reductase dimerization domain-containing protein</fullName>
    </submittedName>
</protein>
<gene>
    <name evidence="5" type="ORF">AB0763_04995</name>
</gene>
<dbReference type="InterPro" id="IPR008927">
    <property type="entry name" value="6-PGluconate_DH-like_C_sf"/>
</dbReference>
<evidence type="ECO:0000313" key="5">
    <source>
        <dbReference type="EMBL" id="XDK25997.1"/>
    </source>
</evidence>
<feature type="domain" description="Pyrroline-5-carboxylate reductase dimerisation" evidence="4">
    <location>
        <begin position="34"/>
        <end position="138"/>
    </location>
</feature>
<name>A0AB39HGY7_9VIBR</name>
<proteinExistence type="inferred from homology"/>
<organism evidence="5">
    <name type="scientific">Vibrio sp. HB236076</name>
    <dbReference type="NCBI Taxonomy" id="3232307"/>
    <lineage>
        <taxon>Bacteria</taxon>
        <taxon>Pseudomonadati</taxon>
        <taxon>Pseudomonadota</taxon>
        <taxon>Gammaproteobacteria</taxon>
        <taxon>Vibrionales</taxon>
        <taxon>Vibrionaceae</taxon>
        <taxon>Vibrio</taxon>
    </lineage>
</organism>
<keyword evidence="3" id="KW-0560">Oxidoreductase</keyword>
<dbReference type="RefSeq" id="WP_306101344.1">
    <property type="nucleotide sequence ID" value="NZ_CP162601.1"/>
</dbReference>
<evidence type="ECO:0000256" key="2">
    <source>
        <dbReference type="ARBA" id="ARBA00022857"/>
    </source>
</evidence>
<accession>A0AB39HGY7</accession>
<dbReference type="InterPro" id="IPR029036">
    <property type="entry name" value="P5CR_dimer"/>
</dbReference>
<reference evidence="5" key="1">
    <citation type="submission" date="2024-07" db="EMBL/GenBank/DDBJ databases">
        <title>Genome Analysis of a Potential Novel Vibrio Species Secreting pH- and Thermo-stable Alginate Lyase and its Application in Producing Alginate Oligosaccharides.</title>
        <authorList>
            <person name="Huang H."/>
            <person name="Bao K."/>
        </authorList>
    </citation>
    <scope>NUCLEOTIDE SEQUENCE</scope>
    <source>
        <strain evidence="5">HB236076</strain>
    </source>
</reference>
<evidence type="ECO:0000256" key="3">
    <source>
        <dbReference type="ARBA" id="ARBA00023002"/>
    </source>
</evidence>
<comment type="similarity">
    <text evidence="1">Belongs to the pyrroline-5-carboxylate reductase family.</text>
</comment>
<dbReference type="SUPFAM" id="SSF48179">
    <property type="entry name" value="6-phosphogluconate dehydrogenase C-terminal domain-like"/>
    <property type="match status" value="1"/>
</dbReference>